<evidence type="ECO:0000256" key="4">
    <source>
        <dbReference type="SAM" id="Coils"/>
    </source>
</evidence>
<dbReference type="InterPro" id="IPR042655">
    <property type="entry name" value="LRC72"/>
</dbReference>
<reference evidence="6 7" key="1">
    <citation type="journal article" date="2024" name="Nat. Commun.">
        <title>Phylogenomics reveals the evolutionary origins of lichenization in chlorophyte algae.</title>
        <authorList>
            <person name="Puginier C."/>
            <person name="Libourel C."/>
            <person name="Otte J."/>
            <person name="Skaloud P."/>
            <person name="Haon M."/>
            <person name="Grisel S."/>
            <person name="Petersen M."/>
            <person name="Berrin J.G."/>
            <person name="Delaux P.M."/>
            <person name="Dal Grande F."/>
            <person name="Keller J."/>
        </authorList>
    </citation>
    <scope>NUCLEOTIDE SEQUENCE [LARGE SCALE GENOMIC DNA]</scope>
    <source>
        <strain evidence="6 7">SAG 2523</strain>
    </source>
</reference>
<dbReference type="Proteomes" id="UP001485043">
    <property type="component" value="Unassembled WGS sequence"/>
</dbReference>
<organism evidence="6 7">
    <name type="scientific">Apatococcus fuscideae</name>
    <dbReference type="NCBI Taxonomy" id="2026836"/>
    <lineage>
        <taxon>Eukaryota</taxon>
        <taxon>Viridiplantae</taxon>
        <taxon>Chlorophyta</taxon>
        <taxon>core chlorophytes</taxon>
        <taxon>Trebouxiophyceae</taxon>
        <taxon>Chlorellales</taxon>
        <taxon>Chlorellaceae</taxon>
        <taxon>Apatococcus</taxon>
    </lineage>
</organism>
<evidence type="ECO:0000256" key="5">
    <source>
        <dbReference type="SAM" id="MobiDB-lite"/>
    </source>
</evidence>
<dbReference type="SMART" id="SM00369">
    <property type="entry name" value="LRR_TYP"/>
    <property type="match status" value="2"/>
</dbReference>
<evidence type="ECO:0000256" key="2">
    <source>
        <dbReference type="ARBA" id="ARBA00022614"/>
    </source>
</evidence>
<keyword evidence="7" id="KW-1185">Reference proteome</keyword>
<dbReference type="PROSITE" id="PS51450">
    <property type="entry name" value="LRR"/>
    <property type="match status" value="2"/>
</dbReference>
<comment type="caution">
    <text evidence="6">The sequence shown here is derived from an EMBL/GenBank/DDBJ whole genome shotgun (WGS) entry which is preliminary data.</text>
</comment>
<keyword evidence="4" id="KW-0175">Coiled coil</keyword>
<feature type="region of interest" description="Disordered" evidence="5">
    <location>
        <begin position="435"/>
        <end position="455"/>
    </location>
</feature>
<evidence type="ECO:0000256" key="1">
    <source>
        <dbReference type="ARBA" id="ARBA00004430"/>
    </source>
</evidence>
<evidence type="ECO:0000313" key="7">
    <source>
        <dbReference type="Proteomes" id="UP001485043"/>
    </source>
</evidence>
<proteinExistence type="predicted"/>
<gene>
    <name evidence="6" type="ORF">WJX84_007156</name>
</gene>
<dbReference type="GO" id="GO:0005930">
    <property type="term" value="C:axoneme"/>
    <property type="evidence" value="ECO:0007669"/>
    <property type="project" value="UniProtKB-SubCell"/>
</dbReference>
<comment type="subcellular location">
    <subcellularLocation>
        <location evidence="1">Cytoplasm</location>
        <location evidence="1">Cytoskeleton</location>
        <location evidence="1">Cilium axoneme</location>
    </subcellularLocation>
</comment>
<dbReference type="InterPro" id="IPR001611">
    <property type="entry name" value="Leu-rich_rpt"/>
</dbReference>
<dbReference type="SUPFAM" id="SSF52058">
    <property type="entry name" value="L domain-like"/>
    <property type="match status" value="1"/>
</dbReference>
<evidence type="ECO:0000313" key="6">
    <source>
        <dbReference type="EMBL" id="KAK9865824.1"/>
    </source>
</evidence>
<dbReference type="PANTHER" id="PTHR46759:SF1">
    <property type="entry name" value="LEUCINE-RICH REPEAT-CONTAINING PROTEIN 72"/>
    <property type="match status" value="1"/>
</dbReference>
<name>A0AAW1TAK3_9CHLO</name>
<evidence type="ECO:0000256" key="3">
    <source>
        <dbReference type="ARBA" id="ARBA00022737"/>
    </source>
</evidence>
<keyword evidence="3" id="KW-0677">Repeat</keyword>
<feature type="coiled-coil region" evidence="4">
    <location>
        <begin position="379"/>
        <end position="406"/>
    </location>
</feature>
<protein>
    <submittedName>
        <fullName evidence="6">Uncharacterized protein</fullName>
    </submittedName>
</protein>
<keyword evidence="2" id="KW-0433">Leucine-rich repeat</keyword>
<dbReference type="InterPro" id="IPR003591">
    <property type="entry name" value="Leu-rich_rpt_typical-subtyp"/>
</dbReference>
<sequence length="455" mass="50318">MGVVLDVKAEEEARKHSLFRIRQGIKELCLESRGLEDYSSLAGMTNLQILWLAKNCLRSLEGLTWATQLRMLFVQSNCLVCLEPSLRQLSNLQVLDVSCNLLQSLDDSLLTLRKLPNLVDLVIEGNPCYRKVGDVQQRLHVIRQLPRLTVLNRLAITAPAEKDGQRRSASQGIAPAALKPDATIAPQSARALSSLEGSAWKLPPPAGWSPAVRSIAFARMSHAAQSGQVQNAHQREGKDAYICKDIWKYCGPAAKSEERSGSGIDTSLSLEEQGFLKLRSQSLVEPLYEELQSSSQADDAAHMVAQGERLDRWDAALGNAADAQVALDVIERAIDDAVYLGEDAFNQLLPTQAYTRTIQAQHRRIMDLERTSMDTLQRLRASDQGRQRAEARAAELQQELENNAEVFKLHYTELLTKDEEPKLCHPASSGPLVLAETSSQSGSSGGWVHLDSQMY</sequence>
<dbReference type="PANTHER" id="PTHR46759">
    <property type="entry name" value="LEUCINE-RICH REPEAT-CONTAINING PROTEIN 72"/>
    <property type="match status" value="1"/>
</dbReference>
<dbReference type="Gene3D" id="3.80.10.10">
    <property type="entry name" value="Ribonuclease Inhibitor"/>
    <property type="match status" value="1"/>
</dbReference>
<dbReference type="InterPro" id="IPR032675">
    <property type="entry name" value="LRR_dom_sf"/>
</dbReference>
<accession>A0AAW1TAK3</accession>
<dbReference type="EMBL" id="JALJOV010000214">
    <property type="protein sequence ID" value="KAK9865824.1"/>
    <property type="molecule type" value="Genomic_DNA"/>
</dbReference>
<dbReference type="AlphaFoldDB" id="A0AAW1TAK3"/>